<keyword evidence="1" id="KW-0812">Transmembrane</keyword>
<dbReference type="Proteomes" id="UP000195975">
    <property type="component" value="Unassembled WGS sequence"/>
</dbReference>
<gene>
    <name evidence="2" type="ORF">B5F96_09015</name>
</gene>
<feature type="transmembrane region" description="Helical" evidence="1">
    <location>
        <begin position="83"/>
        <end position="105"/>
    </location>
</feature>
<evidence type="ECO:0000313" key="2">
    <source>
        <dbReference type="EMBL" id="OUO05487.1"/>
    </source>
</evidence>
<evidence type="ECO:0000313" key="3">
    <source>
        <dbReference type="Proteomes" id="UP000195975"/>
    </source>
</evidence>
<dbReference type="EMBL" id="NFIJ01000007">
    <property type="protein sequence ID" value="OUO05487.1"/>
    <property type="molecule type" value="Genomic_DNA"/>
</dbReference>
<accession>A0A9Q5SSE2</accession>
<keyword evidence="1" id="KW-1133">Transmembrane helix</keyword>
<dbReference type="RefSeq" id="WP_087375430.1">
    <property type="nucleotide sequence ID" value="NZ_CALVDK010000020.1"/>
</dbReference>
<comment type="caution">
    <text evidence="2">The sequence shown here is derived from an EMBL/GenBank/DDBJ whole genome shotgun (WGS) entry which is preliminary data.</text>
</comment>
<evidence type="ECO:0000256" key="1">
    <source>
        <dbReference type="SAM" id="Phobius"/>
    </source>
</evidence>
<name>A0A9Q5SSE2_9BACT</name>
<proteinExistence type="predicted"/>
<feature type="transmembrane region" description="Helical" evidence="1">
    <location>
        <begin position="46"/>
        <end position="71"/>
    </location>
</feature>
<organism evidence="2 3">
    <name type="scientific">Parabacteroides johnsonii</name>
    <dbReference type="NCBI Taxonomy" id="387661"/>
    <lineage>
        <taxon>Bacteria</taxon>
        <taxon>Pseudomonadati</taxon>
        <taxon>Bacteroidota</taxon>
        <taxon>Bacteroidia</taxon>
        <taxon>Bacteroidales</taxon>
        <taxon>Tannerellaceae</taxon>
        <taxon>Parabacteroides</taxon>
    </lineage>
</organism>
<keyword evidence="1" id="KW-0472">Membrane</keyword>
<reference evidence="3" key="1">
    <citation type="submission" date="2017-04" db="EMBL/GenBank/DDBJ databases">
        <title>Function of individual gut microbiota members based on whole genome sequencing of pure cultures obtained from chicken caecum.</title>
        <authorList>
            <person name="Medvecky M."/>
            <person name="Cejkova D."/>
            <person name="Polansky O."/>
            <person name="Karasova D."/>
            <person name="Kubasova T."/>
            <person name="Cizek A."/>
            <person name="Rychlik I."/>
        </authorList>
    </citation>
    <scope>NUCLEOTIDE SEQUENCE [LARGE SCALE GENOMIC DNA]</scope>
    <source>
        <strain evidence="3">An42</strain>
    </source>
</reference>
<sequence>MKQKRACITILICILALSLLNSCTIDIDPSVANTTFGMQALHYEFIIILISLIGGIGCLIAGIVLTVLGFTGSIEWIIEVSGFTSRLINASPGIVLMILGLFLTLKSRLKIKAKKHS</sequence>
<protein>
    <submittedName>
        <fullName evidence="2">Uncharacterized protein</fullName>
    </submittedName>
</protein>
<dbReference type="AlphaFoldDB" id="A0A9Q5SSE2"/>